<feature type="chain" id="PRO_5045245137" description="Outer membrane protein beta-barrel domain-containing protein" evidence="1">
    <location>
        <begin position="21"/>
        <end position="228"/>
    </location>
</feature>
<keyword evidence="3" id="KW-1185">Reference proteome</keyword>
<evidence type="ECO:0000313" key="2">
    <source>
        <dbReference type="EMBL" id="MBN8227738.1"/>
    </source>
</evidence>
<accession>A0ABS3D7U1</accession>
<protein>
    <recommendedName>
        <fullName evidence="4">Outer membrane protein beta-barrel domain-containing protein</fullName>
    </recommendedName>
</protein>
<name>A0ABS3D7U1_9BACT</name>
<keyword evidence="1" id="KW-0732">Signal</keyword>
<dbReference type="EMBL" id="JAFIMU010000004">
    <property type="protein sequence ID" value="MBN8227738.1"/>
    <property type="molecule type" value="Genomic_DNA"/>
</dbReference>
<dbReference type="RefSeq" id="WP_207050543.1">
    <property type="nucleotide sequence ID" value="NZ_JAFIMU010000004.1"/>
</dbReference>
<sequence>MNKVLLVPVLVLLSVTQARAQAMEPPGPRPLVGERPEHVLWVAPVMHGFFAVMGPPMGDMVHLALPVGLNRKLSDQSDLVLEVTPRYSRRRCGEDVDSCGTVRSLTVSTGLAWRPWARVRGNGFFLQPKLSGMVLNERDRPEAGEGDTTNRSSTGGQLTLGLDMGFQKTTASNFYLAFVFGAGVGYSWNQRRDVVDLGARYNLPWGSSRKSGGIVDINLDLLRLGFGF</sequence>
<gene>
    <name evidence="2" type="ORF">JYK02_09475</name>
</gene>
<dbReference type="Proteomes" id="UP000664052">
    <property type="component" value="Unassembled WGS sequence"/>
</dbReference>
<evidence type="ECO:0008006" key="4">
    <source>
        <dbReference type="Google" id="ProtNLM"/>
    </source>
</evidence>
<evidence type="ECO:0000313" key="3">
    <source>
        <dbReference type="Proteomes" id="UP000664052"/>
    </source>
</evidence>
<feature type="signal peptide" evidence="1">
    <location>
        <begin position="1"/>
        <end position="20"/>
    </location>
</feature>
<reference evidence="2 3" key="1">
    <citation type="submission" date="2021-02" db="EMBL/GenBank/DDBJ databases">
        <title>De Novo genome assembly of isolated myxobacteria.</title>
        <authorList>
            <person name="Stevens D.C."/>
        </authorList>
    </citation>
    <scope>NUCLEOTIDE SEQUENCE [LARGE SCALE GENOMIC DNA]</scope>
    <source>
        <strain evidence="2 3">ATCC 29039</strain>
    </source>
</reference>
<organism evidence="2 3">
    <name type="scientific">Corallococcus macrosporus</name>
    <dbReference type="NCBI Taxonomy" id="35"/>
    <lineage>
        <taxon>Bacteria</taxon>
        <taxon>Pseudomonadati</taxon>
        <taxon>Myxococcota</taxon>
        <taxon>Myxococcia</taxon>
        <taxon>Myxococcales</taxon>
        <taxon>Cystobacterineae</taxon>
        <taxon>Myxococcaceae</taxon>
        <taxon>Corallococcus</taxon>
    </lineage>
</organism>
<evidence type="ECO:0000256" key="1">
    <source>
        <dbReference type="SAM" id="SignalP"/>
    </source>
</evidence>
<proteinExistence type="predicted"/>
<comment type="caution">
    <text evidence="2">The sequence shown here is derived from an EMBL/GenBank/DDBJ whole genome shotgun (WGS) entry which is preliminary data.</text>
</comment>